<keyword evidence="6 9" id="KW-0472">Membrane</keyword>
<evidence type="ECO:0000256" key="10">
    <source>
        <dbReference type="SAM" id="SignalP"/>
    </source>
</evidence>
<feature type="domain" description="C-type lectin" evidence="11">
    <location>
        <begin position="25"/>
        <end position="154"/>
    </location>
</feature>
<dbReference type="EMBL" id="BC055657">
    <property type="protein sequence ID" value="AAH55657.1"/>
    <property type="molecule type" value="mRNA"/>
</dbReference>
<reference evidence="14" key="9">
    <citation type="journal article" date="2019" name="BMC Dev. Biol.">
        <title>Clec14a genetically interacts with Etv2 and Vegf signaling during vasculogenesis and angiogenesis in zebrafish.</title>
        <authorList>
            <person name="Pociute K."/>
            <person name="Schumacher J.A."/>
            <person name="Sumanas S."/>
        </authorList>
    </citation>
    <scope>NUCLEOTIDE SEQUENCE</scope>
    <source>
        <strain evidence="14">AB</strain>
    </source>
</reference>
<reference evidence="13" key="7">
    <citation type="journal article" date="2013" name="Nature">
        <title>The zebrafish reference genome sequence and its relationship to the human genome.</title>
        <authorList>
            <consortium name="Genome Reference Consortium Zebrafish"/>
            <person name="Howe K."/>
            <person name="Clark M.D."/>
            <person name="Torroja C.F."/>
            <person name="Torrance J."/>
            <person name="Berthelot C."/>
            <person name="Muffato M."/>
            <person name="Collins J.E."/>
            <person name="Humphray S."/>
            <person name="McLaren K."/>
            <person name="Matthews L."/>
            <person name="McLaren S."/>
            <person name="Sealy I."/>
            <person name="Caccamo M."/>
            <person name="Churcher C."/>
            <person name="Scott C."/>
            <person name="Barrett J.C."/>
            <person name="Koch R."/>
            <person name="Rauch G.J."/>
            <person name="White S."/>
            <person name="Chow W."/>
            <person name="Kilian B."/>
            <person name="Quintais L.T."/>
            <person name="Guerra-Assuncao J.A."/>
            <person name="Zhou Y."/>
            <person name="Gu Y."/>
            <person name="Yen J."/>
            <person name="Vogel J.H."/>
            <person name="Eyre T."/>
            <person name="Redmond S."/>
            <person name="Banerjee R."/>
            <person name="Chi J."/>
            <person name="Fu B."/>
            <person name="Langley E."/>
            <person name="Maguire S.F."/>
            <person name="Laird G.K."/>
            <person name="Lloyd D."/>
            <person name="Kenyon E."/>
            <person name="Donaldson S."/>
            <person name="Sehra H."/>
            <person name="Almeida-King J."/>
            <person name="Loveland J."/>
            <person name="Trevanion S."/>
            <person name="Jones M."/>
            <person name="Quail M."/>
            <person name="Willey D."/>
            <person name="Hunt A."/>
            <person name="Burton J."/>
            <person name="Sims S."/>
            <person name="McLay K."/>
            <person name="Plumb B."/>
            <person name="Davis J."/>
            <person name="Clee C."/>
            <person name="Oliver K."/>
            <person name="Clark R."/>
            <person name="Riddle C."/>
            <person name="Elliot D."/>
            <person name="Eliott D."/>
            <person name="Threadgold G."/>
            <person name="Harden G."/>
            <person name="Ware D."/>
            <person name="Begum S."/>
            <person name="Mortimore B."/>
            <person name="Mortimer B."/>
            <person name="Kerry G."/>
            <person name="Heath P."/>
            <person name="Phillimore B."/>
            <person name="Tracey A."/>
            <person name="Corby N."/>
            <person name="Dunn M."/>
            <person name="Johnson C."/>
            <person name="Wood J."/>
            <person name="Clark S."/>
            <person name="Pelan S."/>
            <person name="Griffiths G."/>
            <person name="Smith M."/>
            <person name="Glithero R."/>
            <person name="Howden P."/>
            <person name="Barker N."/>
            <person name="Lloyd C."/>
            <person name="Stevens C."/>
            <person name="Harley J."/>
            <person name="Holt K."/>
            <person name="Panagiotidis G."/>
            <person name="Lovell J."/>
            <person name="Beasley H."/>
            <person name="Henderson C."/>
            <person name="Gordon D."/>
            <person name="Auger K."/>
            <person name="Wright D."/>
            <person name="Collins J."/>
            <person name="Raisen C."/>
            <person name="Dyer L."/>
            <person name="Leung K."/>
            <person name="Robertson L."/>
            <person name="Ambridge K."/>
            <person name="Leongamornlert D."/>
            <person name="McGuire S."/>
            <person name="Gilderthorp R."/>
            <person name="Griffiths C."/>
            <person name="Manthravadi D."/>
            <person name="Nichol S."/>
            <person name="Barker G."/>
            <person name="Whitehead S."/>
            <person name="Kay M."/>
            <person name="Brown J."/>
            <person name="Murnane C."/>
            <person name="Gray E."/>
            <person name="Humphries M."/>
            <person name="Sycamore N."/>
            <person name="Barker D."/>
            <person name="Saunders D."/>
            <person name="Wallis J."/>
            <person name="Babbage A."/>
            <person name="Hammond S."/>
            <person name="Mashreghi-Mohammadi M."/>
            <person name="Barr L."/>
            <person name="Martin S."/>
            <person name="Wray P."/>
            <person name="Ellington A."/>
            <person name="Matthews N."/>
            <person name="Ellwood M."/>
            <person name="Woodmansey R."/>
            <person name="Clark G."/>
            <person name="Cooper J."/>
            <person name="Cooper J."/>
            <person name="Tromans A."/>
            <person name="Grafham D."/>
            <person name="Skuce C."/>
            <person name="Pandian R."/>
            <person name="Andrews R."/>
            <person name="Harrison E."/>
            <person name="Kimberley A."/>
            <person name="Garnett J."/>
            <person name="Fosker N."/>
            <person name="Hall R."/>
            <person name="Garner P."/>
            <person name="Kelly D."/>
            <person name="Bird C."/>
            <person name="Palmer S."/>
            <person name="Gehring I."/>
            <person name="Berger A."/>
            <person name="Dooley C.M."/>
            <person name="Ersan-Urun Z."/>
            <person name="Eser C."/>
            <person name="Geiger H."/>
            <person name="Geisler M."/>
            <person name="Karotki L."/>
            <person name="Kirn A."/>
            <person name="Konantz J."/>
            <person name="Konantz M."/>
            <person name="Oberlander M."/>
            <person name="Rudolph-Geiger S."/>
            <person name="Teucke M."/>
            <person name="Lanz C."/>
            <person name="Raddatz G."/>
            <person name="Osoegawa K."/>
            <person name="Zhu B."/>
            <person name="Rapp A."/>
            <person name="Widaa S."/>
            <person name="Langford C."/>
            <person name="Yang F."/>
            <person name="Schuster S.C."/>
            <person name="Carter N.P."/>
            <person name="Harrow J."/>
            <person name="Ning Z."/>
            <person name="Herrero J."/>
            <person name="Searle S.M."/>
            <person name="Enright A."/>
            <person name="Geisler R."/>
            <person name="Plasterk R.H."/>
            <person name="Lee C."/>
            <person name="Westerfield M."/>
            <person name="de Jong P.J."/>
            <person name="Zon L.I."/>
            <person name="Postlethwait J.H."/>
            <person name="Nusslein-Volhard C."/>
            <person name="Hubbard T.J."/>
            <person name="Roest Crollius H."/>
            <person name="Rogers J."/>
            <person name="Stemple D.L."/>
        </authorList>
    </citation>
    <scope>NUCLEOTIDE SEQUENCE [LARGE SCALE GENOMIC DNA]</scope>
</reference>
<dbReference type="OrthoDB" id="9890094at2759"/>
<evidence type="ECO:0000256" key="8">
    <source>
        <dbReference type="SAM" id="MobiDB-lite"/>
    </source>
</evidence>
<comment type="subcellular location">
    <subcellularLocation>
        <location evidence="1">Membrane</location>
        <topology evidence="1">Single-pass type I membrane protein</topology>
    </subcellularLocation>
</comment>
<evidence type="ECO:0000256" key="7">
    <source>
        <dbReference type="ARBA" id="ARBA00023157"/>
    </source>
</evidence>
<dbReference type="GO" id="GO:0001525">
    <property type="term" value="P:angiogenesis"/>
    <property type="evidence" value="ECO:0000315"/>
    <property type="project" value="ZFIN"/>
</dbReference>
<dbReference type="Gene3D" id="2.10.25.10">
    <property type="entry name" value="Laminin"/>
    <property type="match status" value="1"/>
</dbReference>
<sequence length="368" mass="41110">MDFWMVLHLVSLLNMAHYSAELSFYTVHLNKNSFTDAQNYCKPGGVLTDIPDQKEMDKILKTIWDKTNRTAASFWVGLKKDKGVCVKQGSPLKGFHWTVDNSTQSEGNMWKSEPSHTCTDVRCGLLSVEYGNSGATNSGFMDATCKQQHAFICKRNMETMCQRPEIPKTQYIIDYPEDPYTCQVVCNSGANYTLTCSHDSVWTIVGKENIDVFQLCLECVSGYRRDASGNCEDINECEESNPCNHGCKNTYGSYICDEPKLPTTHLKSDESSHNDEGKSVQPQPTVLSENVRMNDTGVQIEESVGDISNIIVPVIIALLIFIVLVVIVAAIVKGCLRRRTVKRARRKAESVALNGSSSMEKVNEKEET</sequence>
<keyword evidence="5 9" id="KW-1133">Transmembrane helix</keyword>
<dbReference type="GO" id="GO:0030246">
    <property type="term" value="F:carbohydrate binding"/>
    <property type="evidence" value="ECO:0007669"/>
    <property type="project" value="UniProtKB-KW"/>
</dbReference>
<evidence type="ECO:0000256" key="2">
    <source>
        <dbReference type="ARBA" id="ARBA00022692"/>
    </source>
</evidence>
<dbReference type="FunFam" id="2.10.25.10:FF:001255">
    <property type="entry name" value="C-type lectin domain-containing 14A"/>
    <property type="match status" value="1"/>
</dbReference>
<gene>
    <name evidence="14 15" type="primary">clec14a</name>
    <name evidence="14" type="synonym">wu:fi03a12</name>
    <name evidence="12 14" type="synonym">zgc:66439</name>
</gene>
<dbReference type="PANTHER" id="PTHR14789">
    <property type="entry name" value="CHONDROLECTIN VARIANT CHODLFDELTAE"/>
    <property type="match status" value="1"/>
</dbReference>
<feature type="chain" id="PRO_5035035864" evidence="10 14">
    <location>
        <begin position="21"/>
        <end position="368"/>
    </location>
</feature>
<reference evidence="12" key="1">
    <citation type="submission" date="2003-08" db="EMBL/GenBank/DDBJ databases">
        <authorList>
            <consortium name="NIH - Zebrafish Gene Collection (ZGC) project"/>
        </authorList>
    </citation>
    <scope>NUCLEOTIDE SEQUENCE [LARGE SCALE MRNA]</scope>
    <source>
        <strain evidence="12">AB</strain>
        <tissue evidence="12">Whole body</tissue>
    </source>
</reference>
<dbReference type="PROSITE" id="PS01187">
    <property type="entry name" value="EGF_CA"/>
    <property type="match status" value="1"/>
</dbReference>
<dbReference type="KEGG" id="dre:327325"/>
<evidence type="ECO:0000256" key="1">
    <source>
        <dbReference type="ARBA" id="ARBA00004479"/>
    </source>
</evidence>
<proteinExistence type="evidence at transcript level"/>
<dbReference type="InterPro" id="IPR001304">
    <property type="entry name" value="C-type_lectin-like"/>
</dbReference>
<keyword evidence="13" id="KW-1185">Reference proteome</keyword>
<reference evidence="14" key="8">
    <citation type="journal article" date="2018" name="Blood Adv.">
        <title>Gfi1aa and Gfi1b set the pace for primitive erythroblast differentiation from hemangioblasts in the zebrafish embryo.</title>
        <authorList>
            <person name="Moore C."/>
            <person name="Richens J.L."/>
            <person name="Hough Y."/>
            <person name="Ucanok D."/>
            <person name="Malla S."/>
            <person name="Sang F."/>
            <person name="Chen Y."/>
            <person name="Elworthy S."/>
            <person name="Wilkinson R.N."/>
            <person name="Gering M."/>
        </authorList>
    </citation>
    <scope>NUCLEOTIDE SEQUENCE</scope>
    <source>
        <strain evidence="14">AB</strain>
    </source>
</reference>
<dbReference type="InterPro" id="IPR016186">
    <property type="entry name" value="C-type_lectin-like/link_sf"/>
</dbReference>
<reference evidence="14" key="6">
    <citation type="journal article" date="2010" name="Dev. Biol.">
        <title>A systematic approach to identify functional motifs within vertebrate developmental enhancers.</title>
        <authorList>
            <person name="Li Q."/>
            <person name="Ritter D."/>
            <person name="Yang N."/>
            <person name="Dong Z."/>
            <person name="Li H."/>
            <person name="Chuang J.H."/>
            <person name="Guo S."/>
        </authorList>
    </citation>
    <scope>NUCLEOTIDE SEQUENCE</scope>
    <source>
        <strain evidence="14">AB</strain>
    </source>
</reference>
<dbReference type="InterPro" id="IPR051505">
    <property type="entry name" value="C-type_lectin_domain"/>
</dbReference>
<reference evidence="14" key="5">
    <citation type="journal article" date="2009" name="PLoS ONE">
        <title>Discovery and characterization of novel vascular and hematopoietic genes downstream of etsrp in zebrafish.</title>
        <authorList>
            <person name="Gomez G.A."/>
            <person name="Veldman M.B."/>
            <person name="Zhao Y."/>
            <person name="Burgess S."/>
            <person name="Lin S."/>
        </authorList>
    </citation>
    <scope>NUCLEOTIDE SEQUENCE</scope>
    <source>
        <strain evidence="14">AB</strain>
    </source>
</reference>
<reference evidence="14" key="12">
    <citation type="journal article" date="2022" name="Front. Immunol.">
        <title>Cd248a and Cd248b in zebrafish participate in innate immune responses.</title>
        <authorList>
            <person name="Li X."/>
            <person name="Guo R."/>
            <person name="Yang S."/>
            <person name="Zhang X."/>
            <person name="Yin X."/>
            <person name="Teng L."/>
            <person name="Zhang S."/>
            <person name="Ji G."/>
            <person name="Li H."/>
        </authorList>
    </citation>
    <scope>NUCLEOTIDE SEQUENCE</scope>
    <source>
        <strain evidence="14">AB</strain>
    </source>
</reference>
<dbReference type="GeneID" id="327325"/>
<keyword evidence="4" id="KW-0430">Lectin</keyword>
<evidence type="ECO:0000313" key="12">
    <source>
        <dbReference type="EMBL" id="AAH55657.1"/>
    </source>
</evidence>
<keyword evidence="2 9" id="KW-0812">Transmembrane</keyword>
<reference evidence="14" key="2">
    <citation type="journal article" date="2005" name="Blood">
        <title>Identification of novel vascular endothelial-specific genes by the microarray analysis of the zebrafish cloche mutants.</title>
        <authorList>
            <person name="Sumanas S."/>
            <person name="Jorniak T."/>
            <person name="Lin S."/>
        </authorList>
    </citation>
    <scope>NUCLEOTIDE SEQUENCE</scope>
    <source>
        <strain evidence="14">AB</strain>
    </source>
</reference>
<dbReference type="GO" id="GO:0002040">
    <property type="term" value="P:sprouting angiogenesis"/>
    <property type="evidence" value="ECO:0000315"/>
    <property type="project" value="ZFIN"/>
</dbReference>
<dbReference type="RefSeq" id="NP_956080.1">
    <property type="nucleotide sequence ID" value="NM_199786.1"/>
</dbReference>
<reference evidence="14" key="10">
    <citation type="journal article" date="2020" name="Dev. Dyn.">
        <title>Zebrafish etv2 knock-in line labels vascular endothelial and blood progenitor cells.</title>
        <authorList>
            <person name="Chestnut B."/>
            <person name="Sumanas S."/>
        </authorList>
    </citation>
    <scope>NUCLEOTIDE SEQUENCE</scope>
    <source>
        <strain evidence="14">AB</strain>
    </source>
</reference>
<evidence type="ECO:0000256" key="9">
    <source>
        <dbReference type="SAM" id="Phobius"/>
    </source>
</evidence>
<evidence type="ECO:0000256" key="6">
    <source>
        <dbReference type="ARBA" id="ARBA00023136"/>
    </source>
</evidence>
<evidence type="ECO:0000256" key="4">
    <source>
        <dbReference type="ARBA" id="ARBA00022734"/>
    </source>
</evidence>
<evidence type="ECO:0000313" key="15">
    <source>
        <dbReference type="ZFIN" id="ZDB-GENE-030131-5536"/>
    </source>
</evidence>
<reference evidence="14" key="11">
    <citation type="journal article" date="2021" name="Front. Cell Dev. Biol.">
        <title>Gfi1aa/Lsd1 Facilitates Hemangioblast Differentiation Into Primitive Erythrocytes by Targeting &lt;i&gt;etv2&lt;/i&gt; and &lt;i&gt;sox7&lt;/i&gt; in Zebrafish.</title>
        <authorList>
            <person name="Wu M."/>
            <person name="Chen Q."/>
            <person name="Li J."/>
            <person name="Xu Y."/>
            <person name="Lian J."/>
            <person name="Liu Y."/>
            <person name="Meng P."/>
            <person name="Zhang Y."/>
        </authorList>
    </citation>
    <scope>NUCLEOTIDE SEQUENCE</scope>
    <source>
        <strain evidence="14">AB</strain>
    </source>
</reference>
<feature type="region of interest" description="Disordered" evidence="8">
    <location>
        <begin position="265"/>
        <end position="287"/>
    </location>
</feature>
<keyword evidence="7" id="KW-1015">Disulfide bond</keyword>
<dbReference type="PhylomeDB" id="Q7SXC9"/>
<organism evidence="12">
    <name type="scientific">Danio rerio</name>
    <name type="common">Zebrafish</name>
    <name type="synonym">Brachydanio rerio</name>
    <dbReference type="NCBI Taxonomy" id="7955"/>
    <lineage>
        <taxon>Eukaryota</taxon>
        <taxon>Metazoa</taxon>
        <taxon>Chordata</taxon>
        <taxon>Craniata</taxon>
        <taxon>Vertebrata</taxon>
        <taxon>Euteleostomi</taxon>
        <taxon>Actinopterygii</taxon>
        <taxon>Neopterygii</taxon>
        <taxon>Teleostei</taxon>
        <taxon>Ostariophysi</taxon>
        <taxon>Cypriniformes</taxon>
        <taxon>Danionidae</taxon>
        <taxon>Danioninae</taxon>
        <taxon>Danio</taxon>
    </lineage>
</organism>
<dbReference type="CDD" id="cd00054">
    <property type="entry name" value="EGF_CA"/>
    <property type="match status" value="1"/>
</dbReference>
<accession>Q7SXC9</accession>
<evidence type="ECO:0000313" key="13">
    <source>
        <dbReference type="Proteomes" id="UP000000437"/>
    </source>
</evidence>
<evidence type="ECO:0000313" key="14">
    <source>
        <dbReference type="RefSeq" id="NP_956080.1"/>
    </source>
</evidence>
<feature type="region of interest" description="Disordered" evidence="8">
    <location>
        <begin position="347"/>
        <end position="368"/>
    </location>
</feature>
<dbReference type="InterPro" id="IPR018097">
    <property type="entry name" value="EGF_Ca-bd_CS"/>
</dbReference>
<dbReference type="GO" id="GO:0016020">
    <property type="term" value="C:membrane"/>
    <property type="evidence" value="ECO:0007669"/>
    <property type="project" value="UniProtKB-SubCell"/>
</dbReference>
<evidence type="ECO:0000256" key="5">
    <source>
        <dbReference type="ARBA" id="ARBA00022989"/>
    </source>
</evidence>
<protein>
    <submittedName>
        <fullName evidence="14">C-type lectin domain family 14 member A precursor</fullName>
    </submittedName>
    <submittedName>
        <fullName evidence="12">Zgc:66439</fullName>
    </submittedName>
</protein>
<dbReference type="ZFIN" id="ZDB-GENE-030131-5536">
    <property type="gene designation" value="clec14a"/>
</dbReference>
<dbReference type="PROSITE" id="PS50041">
    <property type="entry name" value="C_TYPE_LECTIN_2"/>
    <property type="match status" value="1"/>
</dbReference>
<dbReference type="AlphaFoldDB" id="Q7SXC9"/>
<dbReference type="SMART" id="SM00034">
    <property type="entry name" value="CLECT"/>
    <property type="match status" value="1"/>
</dbReference>
<dbReference type="CTD" id="161198"/>
<dbReference type="GO" id="GO:0005509">
    <property type="term" value="F:calcium ion binding"/>
    <property type="evidence" value="ECO:0007669"/>
    <property type="project" value="InterPro"/>
</dbReference>
<dbReference type="InterPro" id="IPR016187">
    <property type="entry name" value="CTDL_fold"/>
</dbReference>
<feature type="compositionally biased region" description="Basic and acidic residues" evidence="8">
    <location>
        <begin position="266"/>
        <end position="278"/>
    </location>
</feature>
<evidence type="ECO:0000256" key="3">
    <source>
        <dbReference type="ARBA" id="ARBA00022729"/>
    </source>
</evidence>
<reference evidence="14" key="13">
    <citation type="submission" date="2025-04" db="UniProtKB">
        <authorList>
            <consortium name="RefSeq"/>
        </authorList>
    </citation>
    <scope>IDENTIFICATION</scope>
    <source>
        <strain evidence="14">AB</strain>
    </source>
</reference>
<reference evidence="14" key="4">
    <citation type="journal article" date="2009" name="Dev. Dyn.">
        <title>Identification of vasculature-specific genes by microarray analysis of Etsrp/Etv2 overexpressing zebrafish embryos.</title>
        <authorList>
            <person name="Wong K.S."/>
            <person name="Proulx K."/>
            <person name="Rost M.S."/>
            <person name="Sumanas S."/>
        </authorList>
    </citation>
    <scope>NUCLEOTIDE SEQUENCE</scope>
    <source>
        <strain evidence="14">AB</strain>
    </source>
</reference>
<dbReference type="Gene3D" id="3.10.100.10">
    <property type="entry name" value="Mannose-Binding Protein A, subunit A"/>
    <property type="match status" value="1"/>
</dbReference>
<keyword evidence="3 10" id="KW-0732">Signal</keyword>
<feature type="signal peptide" evidence="10">
    <location>
        <begin position="1"/>
        <end position="20"/>
    </location>
</feature>
<dbReference type="PANTHER" id="PTHR14789:SF8">
    <property type="entry name" value="C-TYPE LECTIN DOMAIN FAMILY 14 MEMBER A PRECURSOR-RELATED"/>
    <property type="match status" value="1"/>
</dbReference>
<dbReference type="AGR" id="ZFIN:ZDB-GENE-030131-5536"/>
<name>Q7SXC9_DANRE</name>
<feature type="transmembrane region" description="Helical" evidence="9">
    <location>
        <begin position="310"/>
        <end position="336"/>
    </location>
</feature>
<dbReference type="SUPFAM" id="SSF56436">
    <property type="entry name" value="C-type lectin-like"/>
    <property type="match status" value="1"/>
</dbReference>
<evidence type="ECO:0000259" key="11">
    <source>
        <dbReference type="PROSITE" id="PS50041"/>
    </source>
</evidence>
<dbReference type="Proteomes" id="UP000000437">
    <property type="component" value="Chromosome 17"/>
</dbReference>
<reference evidence="14" key="3">
    <citation type="journal article" date="2006" name="PLoS Biol.">
        <title>Ets1-related protein is a key regulator of vasculogenesis in zebrafish.</title>
        <authorList>
            <person name="Sumanas S."/>
            <person name="Lin S."/>
        </authorList>
    </citation>
    <scope>NUCLEOTIDE SEQUENCE</scope>
    <source>
        <strain evidence="14">AB</strain>
    </source>
</reference>